<evidence type="ECO:0000256" key="3">
    <source>
        <dbReference type="ARBA" id="ARBA00022741"/>
    </source>
</evidence>
<evidence type="ECO:0000256" key="2">
    <source>
        <dbReference type="ARBA" id="ARBA00022679"/>
    </source>
</evidence>
<feature type="domain" description="Protein kinase" evidence="6">
    <location>
        <begin position="1"/>
        <end position="238"/>
    </location>
</feature>
<keyword evidence="5" id="KW-0067">ATP-binding</keyword>
<organism evidence="7 8">
    <name type="scientific">Diversispora epigaea</name>
    <dbReference type="NCBI Taxonomy" id="1348612"/>
    <lineage>
        <taxon>Eukaryota</taxon>
        <taxon>Fungi</taxon>
        <taxon>Fungi incertae sedis</taxon>
        <taxon>Mucoromycota</taxon>
        <taxon>Glomeromycotina</taxon>
        <taxon>Glomeromycetes</taxon>
        <taxon>Diversisporales</taxon>
        <taxon>Diversisporaceae</taxon>
        <taxon>Diversispora</taxon>
    </lineage>
</organism>
<evidence type="ECO:0000256" key="4">
    <source>
        <dbReference type="ARBA" id="ARBA00022777"/>
    </source>
</evidence>
<comment type="caution">
    <text evidence="7">The sequence shown here is derived from an EMBL/GenBank/DDBJ whole genome shotgun (WGS) entry which is preliminary data.</text>
</comment>
<evidence type="ECO:0000259" key="6">
    <source>
        <dbReference type="PROSITE" id="PS50011"/>
    </source>
</evidence>
<dbReference type="EMBL" id="PQFF01000019">
    <property type="protein sequence ID" value="RHZ88746.1"/>
    <property type="molecule type" value="Genomic_DNA"/>
</dbReference>
<keyword evidence="8" id="KW-1185">Reference proteome</keyword>
<dbReference type="SUPFAM" id="SSF56112">
    <property type="entry name" value="Protein kinase-like (PK-like)"/>
    <property type="match status" value="1"/>
</dbReference>
<keyword evidence="3" id="KW-0547">Nucleotide-binding</keyword>
<proteinExistence type="predicted"/>
<name>A0A397JRT2_9GLOM</name>
<dbReference type="InterPro" id="IPR001245">
    <property type="entry name" value="Ser-Thr/Tyr_kinase_cat_dom"/>
</dbReference>
<dbReference type="STRING" id="1348612.A0A397JRT2"/>
<evidence type="ECO:0000313" key="7">
    <source>
        <dbReference type="EMBL" id="RHZ88746.1"/>
    </source>
</evidence>
<keyword evidence="1" id="KW-0723">Serine/threonine-protein kinase</keyword>
<evidence type="ECO:0000256" key="5">
    <source>
        <dbReference type="ARBA" id="ARBA00022840"/>
    </source>
</evidence>
<dbReference type="AlphaFoldDB" id="A0A397JRT2"/>
<evidence type="ECO:0000256" key="1">
    <source>
        <dbReference type="ARBA" id="ARBA00022527"/>
    </source>
</evidence>
<dbReference type="OrthoDB" id="2318560at2759"/>
<sequence length="325" mass="37611">MSICEECNLEFKWCKPCNSKYFKNNFYEWSSGNEKIDKFIRDAQLNAYNRFKGIKVIAKGGFGKLEVALKKFDNFTNLNEEFLGEMVIQLKSIDISSSIRIYGITKDPETNKYMMSFNTSDFGLSKIVGQSLENSNNRNVFGVLPYIAPEVLYGEEYTKAVDVYFFGIIAYELITGFAPFYDVPHDKDLVRQICDGLRPKITFHTPKLIARIIMRCWDARATHRPTFEGLTKEFEKYRSDYKLNNFNNNTEIMIQIDNSRTFSRNLTNTTINYNYKTHPQAICTSRLNYSSLPKPKNDENFEKELEEISTSALIASGSNLISLKY</sequence>
<gene>
    <name evidence="7" type="ORF">Glove_21g83</name>
</gene>
<dbReference type="GO" id="GO:0007254">
    <property type="term" value="P:JNK cascade"/>
    <property type="evidence" value="ECO:0007669"/>
    <property type="project" value="TreeGrafter"/>
</dbReference>
<dbReference type="Pfam" id="PF07714">
    <property type="entry name" value="PK_Tyr_Ser-Thr"/>
    <property type="match status" value="1"/>
</dbReference>
<protein>
    <recommendedName>
        <fullName evidence="6">Protein kinase domain-containing protein</fullName>
    </recommendedName>
</protein>
<dbReference type="GO" id="GO:0004709">
    <property type="term" value="F:MAP kinase kinase kinase activity"/>
    <property type="evidence" value="ECO:0007669"/>
    <property type="project" value="TreeGrafter"/>
</dbReference>
<keyword evidence="2" id="KW-0808">Transferase</keyword>
<dbReference type="Gene3D" id="1.10.510.10">
    <property type="entry name" value="Transferase(Phosphotransferase) domain 1"/>
    <property type="match status" value="1"/>
</dbReference>
<dbReference type="PROSITE" id="PS50011">
    <property type="entry name" value="PROTEIN_KINASE_DOM"/>
    <property type="match status" value="1"/>
</dbReference>
<dbReference type="InterPro" id="IPR000719">
    <property type="entry name" value="Prot_kinase_dom"/>
</dbReference>
<dbReference type="PANTHER" id="PTHR46716">
    <property type="entry name" value="MITOGEN-ACTIVATED PROTEIN KINASE KINASE KINASE 7"/>
    <property type="match status" value="1"/>
</dbReference>
<evidence type="ECO:0000313" key="8">
    <source>
        <dbReference type="Proteomes" id="UP000266861"/>
    </source>
</evidence>
<dbReference type="GO" id="GO:0005524">
    <property type="term" value="F:ATP binding"/>
    <property type="evidence" value="ECO:0007669"/>
    <property type="project" value="UniProtKB-KW"/>
</dbReference>
<accession>A0A397JRT2</accession>
<dbReference type="PANTHER" id="PTHR46716:SF1">
    <property type="entry name" value="MITOGEN-ACTIVATED PROTEIN KINASE KINASE KINASE 7"/>
    <property type="match status" value="1"/>
</dbReference>
<dbReference type="Proteomes" id="UP000266861">
    <property type="component" value="Unassembled WGS sequence"/>
</dbReference>
<dbReference type="GO" id="GO:0006955">
    <property type="term" value="P:immune response"/>
    <property type="evidence" value="ECO:0007669"/>
    <property type="project" value="TreeGrafter"/>
</dbReference>
<keyword evidence="4" id="KW-0418">Kinase</keyword>
<dbReference type="InterPro" id="IPR011009">
    <property type="entry name" value="Kinase-like_dom_sf"/>
</dbReference>
<reference evidence="7 8" key="1">
    <citation type="submission" date="2018-08" db="EMBL/GenBank/DDBJ databases">
        <title>Genome and evolution of the arbuscular mycorrhizal fungus Diversispora epigaea (formerly Glomus versiforme) and its bacterial endosymbionts.</title>
        <authorList>
            <person name="Sun X."/>
            <person name="Fei Z."/>
            <person name="Harrison M."/>
        </authorList>
    </citation>
    <scope>NUCLEOTIDE SEQUENCE [LARGE SCALE GENOMIC DNA]</scope>
    <source>
        <strain evidence="7 8">IT104</strain>
    </source>
</reference>